<gene>
    <name evidence="1" type="ORF">ENM28_01200</name>
</gene>
<evidence type="ECO:0000313" key="1">
    <source>
        <dbReference type="EMBL" id="HHM67338.1"/>
    </source>
</evidence>
<reference evidence="1" key="1">
    <citation type="journal article" date="2020" name="mSystems">
        <title>Genome- and Community-Level Interaction Insights into Carbon Utilization and Element Cycling Functions of Hydrothermarchaeota in Hydrothermal Sediment.</title>
        <authorList>
            <person name="Zhou Z."/>
            <person name="Liu Y."/>
            <person name="Xu W."/>
            <person name="Pan J."/>
            <person name="Luo Z.H."/>
            <person name="Li M."/>
        </authorList>
    </citation>
    <scope>NUCLEOTIDE SEQUENCE [LARGE SCALE GENOMIC DNA]</scope>
    <source>
        <strain evidence="1">SpSt-1071</strain>
    </source>
</reference>
<organism evidence="1">
    <name type="scientific">Thermus caliditerrae</name>
    <dbReference type="NCBI Taxonomy" id="1330700"/>
    <lineage>
        <taxon>Bacteria</taxon>
        <taxon>Thermotogati</taxon>
        <taxon>Deinococcota</taxon>
        <taxon>Deinococci</taxon>
        <taxon>Thermales</taxon>
        <taxon>Thermaceae</taxon>
        <taxon>Thermus</taxon>
    </lineage>
</organism>
<accession>A0A7C5RDK8</accession>
<sequence>MLVEMVLEDIRRRGLPEEARDMLVKLYAYAVAGKAPVKPRSLREEEERLPEKPHEKVPKWVRLAVARELPGILVEVPYRLLGGREKDFSPEEEEQVLRLLGKGLTPFQIGVLFLWEEYTESGLPWEALEEAALARLGEEAAWKLLLEEARERLQAKGLAPKEKRFLA</sequence>
<dbReference type="EMBL" id="DRXE01000043">
    <property type="protein sequence ID" value="HHM67338.1"/>
    <property type="molecule type" value="Genomic_DNA"/>
</dbReference>
<comment type="caution">
    <text evidence="1">The sequence shown here is derived from an EMBL/GenBank/DDBJ whole genome shotgun (WGS) entry which is preliminary data.</text>
</comment>
<proteinExistence type="predicted"/>
<dbReference type="AlphaFoldDB" id="A0A7C5RDK8"/>
<name>A0A7C5RDK8_9DEIN</name>
<protein>
    <submittedName>
        <fullName evidence="1">Uncharacterized protein</fullName>
    </submittedName>
</protein>